<dbReference type="OrthoDB" id="10446705at2759"/>
<proteinExistence type="predicted"/>
<feature type="compositionally biased region" description="Polar residues" evidence="1">
    <location>
        <begin position="88"/>
        <end position="100"/>
    </location>
</feature>
<evidence type="ECO:0000313" key="4">
    <source>
        <dbReference type="Proteomes" id="UP000016927"/>
    </source>
</evidence>
<feature type="region of interest" description="Disordered" evidence="1">
    <location>
        <begin position="394"/>
        <end position="416"/>
    </location>
</feature>
<name>R0MQ39_NOSB1</name>
<reference evidence="3 4" key="1">
    <citation type="journal article" date="2013" name="BMC Genomics">
        <title>Comparative genomics of parasitic silkworm microsporidia reveal an association between genome expansion and host adaptation.</title>
        <authorList>
            <person name="Pan G."/>
            <person name="Xu J."/>
            <person name="Li T."/>
            <person name="Xia Q."/>
            <person name="Liu S.L."/>
            <person name="Zhang G."/>
            <person name="Li S."/>
            <person name="Li C."/>
            <person name="Liu H."/>
            <person name="Yang L."/>
            <person name="Liu T."/>
            <person name="Zhang X."/>
            <person name="Wu Z."/>
            <person name="Fan W."/>
            <person name="Dang X."/>
            <person name="Xiang H."/>
            <person name="Tao M."/>
            <person name="Li Y."/>
            <person name="Hu J."/>
            <person name="Li Z."/>
            <person name="Lin L."/>
            <person name="Luo J."/>
            <person name="Geng L."/>
            <person name="Wang L."/>
            <person name="Long M."/>
            <person name="Wan Y."/>
            <person name="He N."/>
            <person name="Zhang Z."/>
            <person name="Lu C."/>
            <person name="Keeling P.J."/>
            <person name="Wang J."/>
            <person name="Xiang Z."/>
            <person name="Zhou Z."/>
        </authorList>
    </citation>
    <scope>NUCLEOTIDE SEQUENCE [LARGE SCALE GENOMIC DNA]</scope>
    <source>
        <strain evidence="4">CQ1 / CVCC 102059</strain>
    </source>
</reference>
<feature type="signal peptide" evidence="2">
    <location>
        <begin position="1"/>
        <end position="25"/>
    </location>
</feature>
<dbReference type="AlphaFoldDB" id="R0MQ39"/>
<dbReference type="HOGENOM" id="CLU_450621_0_0_1"/>
<evidence type="ECO:0000313" key="3">
    <source>
        <dbReference type="EMBL" id="EOB14978.1"/>
    </source>
</evidence>
<organism evidence="3 4">
    <name type="scientific">Nosema bombycis (strain CQ1 / CVCC 102059)</name>
    <name type="common">Microsporidian parasite</name>
    <name type="synonym">Pebrine of silkworm</name>
    <dbReference type="NCBI Taxonomy" id="578461"/>
    <lineage>
        <taxon>Eukaryota</taxon>
        <taxon>Fungi</taxon>
        <taxon>Fungi incertae sedis</taxon>
        <taxon>Microsporidia</taxon>
        <taxon>Nosematidae</taxon>
        <taxon>Nosema</taxon>
    </lineage>
</organism>
<feature type="chain" id="PRO_5004344742" evidence="2">
    <location>
        <begin position="26"/>
        <end position="606"/>
    </location>
</feature>
<feature type="compositionally biased region" description="Basic and acidic residues" evidence="1">
    <location>
        <begin position="42"/>
        <end position="53"/>
    </location>
</feature>
<keyword evidence="4" id="KW-1185">Reference proteome</keyword>
<feature type="compositionally biased region" description="Basic residues" evidence="1">
    <location>
        <begin position="225"/>
        <end position="239"/>
    </location>
</feature>
<dbReference type="VEuPathDB" id="MicrosporidiaDB:NBO_11g0049"/>
<protein>
    <submittedName>
        <fullName evidence="3">Uncharacterized protein</fullName>
    </submittedName>
</protein>
<keyword evidence="2" id="KW-0732">Signal</keyword>
<dbReference type="Proteomes" id="UP000016927">
    <property type="component" value="Unassembled WGS sequence"/>
</dbReference>
<evidence type="ECO:0000256" key="2">
    <source>
        <dbReference type="SAM" id="SignalP"/>
    </source>
</evidence>
<dbReference type="EMBL" id="KB908919">
    <property type="protein sequence ID" value="EOB14978.1"/>
    <property type="molecule type" value="Genomic_DNA"/>
</dbReference>
<feature type="compositionally biased region" description="Low complexity" evidence="1">
    <location>
        <begin position="402"/>
        <end position="415"/>
    </location>
</feature>
<feature type="region of interest" description="Disordered" evidence="1">
    <location>
        <begin position="33"/>
        <end position="243"/>
    </location>
</feature>
<feature type="compositionally biased region" description="Low complexity" evidence="1">
    <location>
        <begin position="145"/>
        <end position="163"/>
    </location>
</feature>
<feature type="compositionally biased region" description="Basic and acidic residues" evidence="1">
    <location>
        <begin position="60"/>
        <end position="77"/>
    </location>
</feature>
<sequence>MKSFKNLMGMIFVILLILFPLLKYAIQKPGKGDIDPLNGPFEKSDVPEKDNNTKKIAKQKIREIKKQPRNKKPEMMQKKTRKSPLRRSISTDLQNKNSNGFPVISDPENISRPSSANGADLEETEIEGSGINEISNFPKNRSNSHKNGNNNSSLRILNGVNSKNSKKSNDSKNGNLKKSSVIKNENDSNENQMKKRTKNGGTGTSVKPIKLKLDVNGPEEDNPRLRKPKSKKPQIRRAHKYEEFLSKKPTDAEKIDWVIMKKNKKRKRSSYLYLKQILPSIAEDDVIKLETDEPETEESINAKRRTDTSRFSEFRYKIDKNCKNLWNSMKKFNGKDQFIAIYNDLFENKFKNGIQSVHKENNKREGAKGPVTSKAVEKYKNEKRPTIGGVKNLNNSKIFNKPPLNNENAPTTNNNRFDENTLKERVLKNIERSNSNFTQDHWFIRFIEICHNFHSKHMAKNYYKLGQLYTDETSEAFFNWAWLNYLNEFGYKKNRYSPNEVAPFISMLHALNHHIRDLDRTKFLNAYRNYLERNVLENFDDNEVTNSIREVPYYGILEMLNSMKEIRLSDPHDFNRTNSIDNAIYSSCSSTGNTTDVSEYDLDLFG</sequence>
<gene>
    <name evidence="3" type="ORF">NBO_11g0049</name>
</gene>
<evidence type="ECO:0000256" key="1">
    <source>
        <dbReference type="SAM" id="MobiDB-lite"/>
    </source>
</evidence>
<accession>R0MQ39</accession>